<accession>A0ABP9K7B5</accession>
<keyword evidence="2" id="KW-1185">Reference proteome</keyword>
<protein>
    <recommendedName>
        <fullName evidence="3">Transposase</fullName>
    </recommendedName>
</protein>
<proteinExistence type="predicted"/>
<organism evidence="1 2">
    <name type="scientific">Nocardia callitridis</name>
    <dbReference type="NCBI Taxonomy" id="648753"/>
    <lineage>
        <taxon>Bacteria</taxon>
        <taxon>Bacillati</taxon>
        <taxon>Actinomycetota</taxon>
        <taxon>Actinomycetes</taxon>
        <taxon>Mycobacteriales</taxon>
        <taxon>Nocardiaceae</taxon>
        <taxon>Nocardia</taxon>
    </lineage>
</organism>
<evidence type="ECO:0000313" key="1">
    <source>
        <dbReference type="EMBL" id="GAA5052492.1"/>
    </source>
</evidence>
<dbReference type="EMBL" id="BAABJM010000002">
    <property type="protein sequence ID" value="GAA5052492.1"/>
    <property type="molecule type" value="Genomic_DNA"/>
</dbReference>
<reference evidence="2" key="1">
    <citation type="journal article" date="2019" name="Int. J. Syst. Evol. Microbiol.">
        <title>The Global Catalogue of Microorganisms (GCM) 10K type strain sequencing project: providing services to taxonomists for standard genome sequencing and annotation.</title>
        <authorList>
            <consortium name="The Broad Institute Genomics Platform"/>
            <consortium name="The Broad Institute Genome Sequencing Center for Infectious Disease"/>
            <person name="Wu L."/>
            <person name="Ma J."/>
        </authorList>
    </citation>
    <scope>NUCLEOTIDE SEQUENCE [LARGE SCALE GENOMIC DNA]</scope>
    <source>
        <strain evidence="2">JCM 18298</strain>
    </source>
</reference>
<evidence type="ECO:0000313" key="2">
    <source>
        <dbReference type="Proteomes" id="UP001500603"/>
    </source>
</evidence>
<comment type="caution">
    <text evidence="1">The sequence shown here is derived from an EMBL/GenBank/DDBJ whole genome shotgun (WGS) entry which is preliminary data.</text>
</comment>
<gene>
    <name evidence="1" type="ORF">GCM10023318_25190</name>
</gene>
<dbReference type="Proteomes" id="UP001500603">
    <property type="component" value="Unassembled WGS sequence"/>
</dbReference>
<sequence length="61" mass="6626">MTAYEQAVEAGQGGAYLRREGLYSSLMSEWRKLRNAGVLETNKPAAKKVGKLTAEQAELPG</sequence>
<evidence type="ECO:0008006" key="3">
    <source>
        <dbReference type="Google" id="ProtNLM"/>
    </source>
</evidence>
<name>A0ABP9K7B5_9NOCA</name>